<dbReference type="PROSITE" id="PS01229">
    <property type="entry name" value="COF_2"/>
    <property type="match status" value="1"/>
</dbReference>
<feature type="transmembrane region" description="Helical" evidence="6">
    <location>
        <begin position="208"/>
        <end position="230"/>
    </location>
</feature>
<dbReference type="SUPFAM" id="SSF81660">
    <property type="entry name" value="Metal cation-transporting ATPase, ATP-binding domain N"/>
    <property type="match status" value="1"/>
</dbReference>
<evidence type="ECO:0000313" key="7">
    <source>
        <dbReference type="EMBL" id="KUG27551.1"/>
    </source>
</evidence>
<dbReference type="NCBIfam" id="TIGR01494">
    <property type="entry name" value="ATPase_P-type"/>
    <property type="match status" value="1"/>
</dbReference>
<keyword evidence="5 6" id="KW-0472">Membrane</keyword>
<keyword evidence="7" id="KW-0378">Hydrolase</keyword>
<dbReference type="PANTHER" id="PTHR48085:SF5">
    <property type="entry name" value="CADMIUM_ZINC-TRANSPORTING ATPASE HMA4-RELATED"/>
    <property type="match status" value="1"/>
</dbReference>
<dbReference type="GO" id="GO:0016020">
    <property type="term" value="C:membrane"/>
    <property type="evidence" value="ECO:0007669"/>
    <property type="project" value="UniProtKB-SubCell"/>
</dbReference>
<sequence length="275" mass="27766">MLHAAAREGVAAPRAEAFLSEAGIGVKARLGGCEIEVGGAALVRNAHLPPVLGQALETAAARGATPLVVLRDGEPLGILAVTDTIRPAARDSVAALRALGVSRVGILSGDHDRSVAGVAAALGISESWPGLKPADKPRIVSDFQNGGRRVMFVGDGINDAPALAKADVGVAMGAAGTDVALETAQVALTRDDIGRLPLLIGLSRRMRLVIKVNIALGVLSNGLAVFGSSYGLLSPIAASVFHNAGSILVVMSSAALFFASGRGEPGLAPARAGMR</sequence>
<dbReference type="PANTHER" id="PTHR48085">
    <property type="entry name" value="CADMIUM/ZINC-TRANSPORTING ATPASE HMA2-RELATED"/>
    <property type="match status" value="1"/>
</dbReference>
<evidence type="ECO:0000256" key="1">
    <source>
        <dbReference type="ARBA" id="ARBA00004370"/>
    </source>
</evidence>
<dbReference type="EMBL" id="LNQE01000317">
    <property type="protein sequence ID" value="KUG27551.1"/>
    <property type="molecule type" value="Genomic_DNA"/>
</dbReference>
<keyword evidence="4 6" id="KW-1133">Transmembrane helix</keyword>
<evidence type="ECO:0000256" key="3">
    <source>
        <dbReference type="ARBA" id="ARBA00022692"/>
    </source>
</evidence>
<dbReference type="InterPro" id="IPR001757">
    <property type="entry name" value="P_typ_ATPase"/>
</dbReference>
<dbReference type="SUPFAM" id="SSF56784">
    <property type="entry name" value="HAD-like"/>
    <property type="match status" value="1"/>
</dbReference>
<proteinExistence type="inferred from homology"/>
<dbReference type="InterPro" id="IPR051014">
    <property type="entry name" value="Cation_Transport_ATPase_IB"/>
</dbReference>
<evidence type="ECO:0000256" key="5">
    <source>
        <dbReference type="ARBA" id="ARBA00023136"/>
    </source>
</evidence>
<dbReference type="PRINTS" id="PR00119">
    <property type="entry name" value="CATATPASE"/>
</dbReference>
<dbReference type="InterPro" id="IPR036412">
    <property type="entry name" value="HAD-like_sf"/>
</dbReference>
<gene>
    <name evidence="7" type="ORF">ASZ90_002608</name>
</gene>
<dbReference type="GO" id="GO:0022857">
    <property type="term" value="F:transmembrane transporter activity"/>
    <property type="evidence" value="ECO:0007669"/>
    <property type="project" value="TreeGrafter"/>
</dbReference>
<dbReference type="GO" id="GO:0016887">
    <property type="term" value="F:ATP hydrolysis activity"/>
    <property type="evidence" value="ECO:0007669"/>
    <property type="project" value="InterPro"/>
</dbReference>
<accession>A0A0W8G321</accession>
<name>A0A0W8G321_9ZZZZ</name>
<keyword evidence="3 6" id="KW-0812">Transmembrane</keyword>
<evidence type="ECO:0000256" key="4">
    <source>
        <dbReference type="ARBA" id="ARBA00022989"/>
    </source>
</evidence>
<reference evidence="7" key="1">
    <citation type="journal article" date="2015" name="Proc. Natl. Acad. Sci. U.S.A.">
        <title>Networks of energetic and metabolic interactions define dynamics in microbial communities.</title>
        <authorList>
            <person name="Embree M."/>
            <person name="Liu J.K."/>
            <person name="Al-Bassam M.M."/>
            <person name="Zengler K."/>
        </authorList>
    </citation>
    <scope>NUCLEOTIDE SEQUENCE</scope>
</reference>
<dbReference type="GO" id="GO:0005524">
    <property type="term" value="F:ATP binding"/>
    <property type="evidence" value="ECO:0007669"/>
    <property type="project" value="InterPro"/>
</dbReference>
<protein>
    <submittedName>
        <fullName evidence="7">Lead, cadmium, zinc and mercury transporting atpase</fullName>
        <ecNumber evidence="7">3.6.3.3</ecNumber>
        <ecNumber evidence="7">3.6.3.4</ecNumber>
    </submittedName>
</protein>
<dbReference type="Pfam" id="PF00702">
    <property type="entry name" value="Hydrolase"/>
    <property type="match status" value="1"/>
</dbReference>
<dbReference type="InterPro" id="IPR023214">
    <property type="entry name" value="HAD_sf"/>
</dbReference>
<dbReference type="InterPro" id="IPR023299">
    <property type="entry name" value="ATPase_P-typ_cyto_dom_N"/>
</dbReference>
<evidence type="ECO:0000256" key="2">
    <source>
        <dbReference type="ARBA" id="ARBA00006024"/>
    </source>
</evidence>
<dbReference type="Gene3D" id="3.40.50.1000">
    <property type="entry name" value="HAD superfamily/HAD-like"/>
    <property type="match status" value="1"/>
</dbReference>
<feature type="transmembrane region" description="Helical" evidence="6">
    <location>
        <begin position="236"/>
        <end position="259"/>
    </location>
</feature>
<dbReference type="AlphaFoldDB" id="A0A0W8G321"/>
<dbReference type="Gene3D" id="3.40.1110.10">
    <property type="entry name" value="Calcium-transporting ATPase, cytoplasmic domain N"/>
    <property type="match status" value="1"/>
</dbReference>
<evidence type="ECO:0000256" key="6">
    <source>
        <dbReference type="SAM" id="Phobius"/>
    </source>
</evidence>
<organism evidence="7">
    <name type="scientific">hydrocarbon metagenome</name>
    <dbReference type="NCBI Taxonomy" id="938273"/>
    <lineage>
        <taxon>unclassified sequences</taxon>
        <taxon>metagenomes</taxon>
        <taxon>ecological metagenomes</taxon>
    </lineage>
</organism>
<comment type="similarity">
    <text evidence="2">Belongs to the cation transport ATPase (P-type) (TC 3.A.3) family. Type IB subfamily.</text>
</comment>
<dbReference type="EC" id="3.6.3.3" evidence="7"/>
<comment type="caution">
    <text evidence="7">The sequence shown here is derived from an EMBL/GenBank/DDBJ whole genome shotgun (WGS) entry which is preliminary data.</text>
</comment>
<comment type="subcellular location">
    <subcellularLocation>
        <location evidence="1">Membrane</location>
    </subcellularLocation>
</comment>
<dbReference type="EC" id="3.6.3.4" evidence="7"/>